<dbReference type="AlphaFoldDB" id="A0A3A1NI66"/>
<reference evidence="1 2" key="1">
    <citation type="submission" date="2018-08" db="EMBL/GenBank/DDBJ databases">
        <title>Proposal of Muricauda 72 sp.nov. and Muricauda NH166 sp.nov., isolated from seawater.</title>
        <authorList>
            <person name="Cheng H."/>
            <person name="Wu Y.-H."/>
            <person name="Guo L.-L."/>
            <person name="Xu X.-W."/>
        </authorList>
    </citation>
    <scope>NUCLEOTIDE SEQUENCE [LARGE SCALE GENOMIC DNA]</scope>
    <source>
        <strain evidence="1 2">72</strain>
    </source>
</reference>
<dbReference type="EMBL" id="QXFI01000033">
    <property type="protein sequence ID" value="RIV42913.1"/>
    <property type="molecule type" value="Genomic_DNA"/>
</dbReference>
<protein>
    <recommendedName>
        <fullName evidence="3">Lipocalin-like domain-containing protein</fullName>
    </recommendedName>
</protein>
<sequence>MGTMKNTVFLALFAILILGCSNDDVSPTQIIGNWKLMEAKFYSPEGESSTDYSNSNIIYNFKANGTLVVSGEEHPGYTDGTYEYFFGNDFLGGETDPKVLLVKINGSKWTYDLTQGKMTLGKSYVDGPNLIFKRN</sequence>
<evidence type="ECO:0000313" key="2">
    <source>
        <dbReference type="Proteomes" id="UP000266691"/>
    </source>
</evidence>
<organism evidence="1 2">
    <name type="scientific">Flagellimonas pelagia</name>
    <dbReference type="NCBI Taxonomy" id="2306998"/>
    <lineage>
        <taxon>Bacteria</taxon>
        <taxon>Pseudomonadati</taxon>
        <taxon>Bacteroidota</taxon>
        <taxon>Flavobacteriia</taxon>
        <taxon>Flavobacteriales</taxon>
        <taxon>Flavobacteriaceae</taxon>
        <taxon>Flagellimonas</taxon>
    </lineage>
</organism>
<proteinExistence type="predicted"/>
<dbReference type="PROSITE" id="PS51257">
    <property type="entry name" value="PROKAR_LIPOPROTEIN"/>
    <property type="match status" value="1"/>
</dbReference>
<accession>A0A3A1NI66</accession>
<dbReference type="Proteomes" id="UP000266691">
    <property type="component" value="Unassembled WGS sequence"/>
</dbReference>
<comment type="caution">
    <text evidence="1">The sequence shown here is derived from an EMBL/GenBank/DDBJ whole genome shotgun (WGS) entry which is preliminary data.</text>
</comment>
<evidence type="ECO:0000313" key="1">
    <source>
        <dbReference type="EMBL" id="RIV42913.1"/>
    </source>
</evidence>
<gene>
    <name evidence="1" type="ORF">D2V05_14960</name>
</gene>
<name>A0A3A1NI66_9FLAO</name>
<evidence type="ECO:0008006" key="3">
    <source>
        <dbReference type="Google" id="ProtNLM"/>
    </source>
</evidence>